<dbReference type="EMBL" id="ACYS02000005">
    <property type="protein sequence ID" value="EGJ70094.1"/>
    <property type="molecule type" value="Genomic_DNA"/>
</dbReference>
<comment type="caution">
    <text evidence="2">The sequence shown here is derived from an EMBL/GenBank/DDBJ whole genome shotgun (WGS) entry which is preliminary data.</text>
</comment>
<sequence>MMQAFHMMRLLMLDRTPSRELREDLWVFPMDYPIKLIGDAGEELRIAVVDILVKHFPDFDQTTLKVQESRTGKYHSLTAQLRFDELEQVHALYADLAACPQIRTAL</sequence>
<dbReference type="PANTHER" id="PTHR38036">
    <property type="entry name" value="UPF0250 PROTEIN YBED"/>
    <property type="match status" value="1"/>
</dbReference>
<reference evidence="2 3" key="1">
    <citation type="submission" date="2011-04" db="EMBL/GenBank/DDBJ databases">
        <authorList>
            <person name="Weinstock G."/>
            <person name="Sodergren E."/>
            <person name="Clifton S."/>
            <person name="Fulton L."/>
            <person name="Fulton B."/>
            <person name="Courtney L."/>
            <person name="Fronick C."/>
            <person name="Harrison M."/>
            <person name="Strong C."/>
            <person name="Farmer C."/>
            <person name="Delahaunty K."/>
            <person name="Markovic C."/>
            <person name="Hall O."/>
            <person name="Minx P."/>
            <person name="Tomlinson C."/>
            <person name="Mitreva M."/>
            <person name="Hou S."/>
            <person name="Chen J."/>
            <person name="Wollam A."/>
            <person name="Pepin K.H."/>
            <person name="Johnson M."/>
            <person name="Bhonagiri V."/>
            <person name="Zhang X."/>
            <person name="Suruliraj S."/>
            <person name="Warren W."/>
            <person name="Chinwalla A."/>
            <person name="Mardis E.R."/>
            <person name="Wilson R.K."/>
        </authorList>
    </citation>
    <scope>NUCLEOTIDE SEQUENCE [LARGE SCALE GENOMIC DNA]</scope>
    <source>
        <strain evidence="2 3">6014059</strain>
    </source>
</reference>
<dbReference type="Pfam" id="PF04359">
    <property type="entry name" value="DUF493"/>
    <property type="match status" value="1"/>
</dbReference>
<dbReference type="SUPFAM" id="SSF117991">
    <property type="entry name" value="YbeD/HP0495-like"/>
    <property type="match status" value="1"/>
</dbReference>
<proteinExistence type="inferred from homology"/>
<evidence type="ECO:0000256" key="1">
    <source>
        <dbReference type="ARBA" id="ARBA00008460"/>
    </source>
</evidence>
<protein>
    <submittedName>
        <fullName evidence="2">Uncharacterized protein</fullName>
    </submittedName>
</protein>
<gene>
    <name evidence="2" type="ORF">HMPREF0022_00117</name>
</gene>
<dbReference type="GO" id="GO:0005829">
    <property type="term" value="C:cytosol"/>
    <property type="evidence" value="ECO:0007669"/>
    <property type="project" value="TreeGrafter"/>
</dbReference>
<organism evidence="2 3">
    <name type="scientific">Acinetobacter baumannii 6014059</name>
    <dbReference type="NCBI Taxonomy" id="525242"/>
    <lineage>
        <taxon>Bacteria</taxon>
        <taxon>Pseudomonadati</taxon>
        <taxon>Pseudomonadota</taxon>
        <taxon>Gammaproteobacteria</taxon>
        <taxon>Moraxellales</taxon>
        <taxon>Moraxellaceae</taxon>
        <taxon>Acinetobacter</taxon>
        <taxon>Acinetobacter calcoaceticus/baumannii complex</taxon>
    </lineage>
</organism>
<dbReference type="InterPro" id="IPR027471">
    <property type="entry name" value="YbeD-like_sf"/>
</dbReference>
<dbReference type="Gene3D" id="3.30.70.260">
    <property type="match status" value="1"/>
</dbReference>
<dbReference type="InterPro" id="IPR007454">
    <property type="entry name" value="UPF0250_YbeD-like"/>
</dbReference>
<dbReference type="Proteomes" id="UP000003204">
    <property type="component" value="Unassembled WGS sequence"/>
</dbReference>
<evidence type="ECO:0000313" key="3">
    <source>
        <dbReference type="Proteomes" id="UP000003204"/>
    </source>
</evidence>
<comment type="similarity">
    <text evidence="1">Belongs to the UPF0250 family.</text>
</comment>
<accession>A0A828SXQ4</accession>
<dbReference type="PANTHER" id="PTHR38036:SF1">
    <property type="entry name" value="UPF0250 PROTEIN YBED"/>
    <property type="match status" value="1"/>
</dbReference>
<evidence type="ECO:0000313" key="2">
    <source>
        <dbReference type="EMBL" id="EGJ70094.1"/>
    </source>
</evidence>
<name>A0A828SXQ4_ACIBA</name>
<dbReference type="AlphaFoldDB" id="A0A828SXQ4"/>